<dbReference type="InterPro" id="IPR029058">
    <property type="entry name" value="AB_hydrolase_fold"/>
</dbReference>
<dbReference type="GO" id="GO:0016787">
    <property type="term" value="F:hydrolase activity"/>
    <property type="evidence" value="ECO:0007669"/>
    <property type="project" value="UniProtKB-KW"/>
</dbReference>
<dbReference type="PROSITE" id="PS00122">
    <property type="entry name" value="CARBOXYLESTERASE_B_1"/>
    <property type="match status" value="1"/>
</dbReference>
<evidence type="ECO:0000256" key="2">
    <source>
        <dbReference type="ARBA" id="ARBA00022801"/>
    </source>
</evidence>
<proteinExistence type="inferred from homology"/>
<name>A0A9P4WSB6_9PLEO</name>
<protein>
    <recommendedName>
        <fullName evidence="3">Carboxylic ester hydrolase</fullName>
        <ecNumber evidence="3">3.1.1.-</ecNumber>
    </recommendedName>
</protein>
<accession>A0A9P4WSB6</accession>
<dbReference type="Proteomes" id="UP000758155">
    <property type="component" value="Unassembled WGS sequence"/>
</dbReference>
<dbReference type="Pfam" id="PF00135">
    <property type="entry name" value="COesterase"/>
    <property type="match status" value="1"/>
</dbReference>
<comment type="similarity">
    <text evidence="1 3">Belongs to the type-B carboxylesterase/lipase family.</text>
</comment>
<dbReference type="InterPro" id="IPR019826">
    <property type="entry name" value="Carboxylesterase_B_AS"/>
</dbReference>
<dbReference type="EC" id="3.1.1.-" evidence="3"/>
<dbReference type="PANTHER" id="PTHR43142">
    <property type="entry name" value="CARBOXYLIC ESTER HYDROLASE"/>
    <property type="match status" value="1"/>
</dbReference>
<sequence length="536" mass="60148">MSKPSRPYLRDLQFRGVVEGLTYVDEKSKPLCHFFGGVPFGLPPVGPFRFQKPRSLPTCYRYGTKSNPGRFTGSCGLCPQVARQGLEDHVWEEDCLQSNIWVPVGEPPKGGWPVLFYIHGGFLQFGNPNDMDMRAFLSDSQTPCIVVAPAYRLNLFGFLSSSELLQACPDFGVNLGFWDQRLALQWTWENISYFGGNPSNITVSGYSAGAHSVFHQLAYDLGVPDKKAIIKRVLMLSNGPGVQPKSLAESDHQFRELLTALNIPFSLRPSEKLAKLRALPAKTLIEATTKLKLHQFRAVTDSSFVRPNLIRSLSNGQFAHRLKQRGVKIMMGECSEEHFLYGMFKPPEPGYSALSQRLEADYPRAAVEVLMEHYFPDRKLGNKYKTWTEAFGHIYADVQIHLLERGMADALVKHGAGGLLHRYRIEWRAACVDKKIPRRFGPTHTSDLPIWFWGNGDALTSAEKSSITEAFQKPLAQFLNGEAVSWGTEHHSQIRTLKGDGRVVIEDDGGKTKEALKLWDALDKANTLQPPRESKL</sequence>
<reference evidence="5" key="1">
    <citation type="submission" date="2019-04" db="EMBL/GenBank/DDBJ databases">
        <title>Sequencing of skin fungus with MAO and IRED activity.</title>
        <authorList>
            <person name="Marsaioli A.J."/>
            <person name="Bonatto J.M.C."/>
            <person name="Reis Junior O."/>
        </authorList>
    </citation>
    <scope>NUCLEOTIDE SEQUENCE</scope>
    <source>
        <strain evidence="5">28M1</strain>
    </source>
</reference>
<dbReference type="AlphaFoldDB" id="A0A9P4WSB6"/>
<keyword evidence="2 3" id="KW-0378">Hydrolase</keyword>
<dbReference type="PANTHER" id="PTHR43142:SF4">
    <property type="entry name" value="CARBOXYLIC ESTER HYDROLASE"/>
    <property type="match status" value="1"/>
</dbReference>
<dbReference type="InterPro" id="IPR002018">
    <property type="entry name" value="CarbesteraseB"/>
</dbReference>
<dbReference type="OrthoDB" id="6846267at2759"/>
<gene>
    <name evidence="5" type="ORF">E8E12_006299</name>
</gene>
<evidence type="ECO:0000313" key="6">
    <source>
        <dbReference type="Proteomes" id="UP000758155"/>
    </source>
</evidence>
<evidence type="ECO:0000313" key="5">
    <source>
        <dbReference type="EMBL" id="KAF3040490.1"/>
    </source>
</evidence>
<evidence type="ECO:0000256" key="1">
    <source>
        <dbReference type="ARBA" id="ARBA00005964"/>
    </source>
</evidence>
<keyword evidence="6" id="KW-1185">Reference proteome</keyword>
<evidence type="ECO:0000256" key="3">
    <source>
        <dbReference type="RuleBase" id="RU361235"/>
    </source>
</evidence>
<organism evidence="5 6">
    <name type="scientific">Didymella heteroderae</name>
    <dbReference type="NCBI Taxonomy" id="1769908"/>
    <lineage>
        <taxon>Eukaryota</taxon>
        <taxon>Fungi</taxon>
        <taxon>Dikarya</taxon>
        <taxon>Ascomycota</taxon>
        <taxon>Pezizomycotina</taxon>
        <taxon>Dothideomycetes</taxon>
        <taxon>Pleosporomycetidae</taxon>
        <taxon>Pleosporales</taxon>
        <taxon>Pleosporineae</taxon>
        <taxon>Didymellaceae</taxon>
        <taxon>Didymella</taxon>
    </lineage>
</organism>
<feature type="domain" description="Carboxylesterase type B" evidence="4">
    <location>
        <begin position="16"/>
        <end position="480"/>
    </location>
</feature>
<evidence type="ECO:0000259" key="4">
    <source>
        <dbReference type="Pfam" id="PF00135"/>
    </source>
</evidence>
<dbReference type="SUPFAM" id="SSF53474">
    <property type="entry name" value="alpha/beta-Hydrolases"/>
    <property type="match status" value="1"/>
</dbReference>
<dbReference type="EMBL" id="SWKV01000025">
    <property type="protein sequence ID" value="KAF3040490.1"/>
    <property type="molecule type" value="Genomic_DNA"/>
</dbReference>
<comment type="caution">
    <text evidence="5">The sequence shown here is derived from an EMBL/GenBank/DDBJ whole genome shotgun (WGS) entry which is preliminary data.</text>
</comment>
<dbReference type="Gene3D" id="3.40.50.1820">
    <property type="entry name" value="alpha/beta hydrolase"/>
    <property type="match status" value="1"/>
</dbReference>